<feature type="domain" description="Response regulatory" evidence="7">
    <location>
        <begin position="7"/>
        <end position="123"/>
    </location>
</feature>
<keyword evidence="3" id="KW-0238">DNA-binding</keyword>
<dbReference type="InterPro" id="IPR011006">
    <property type="entry name" value="CheY-like_superfamily"/>
</dbReference>
<dbReference type="SMART" id="SM00421">
    <property type="entry name" value="HTH_LUXR"/>
    <property type="match status" value="1"/>
</dbReference>
<proteinExistence type="predicted"/>
<evidence type="ECO:0000259" key="6">
    <source>
        <dbReference type="PROSITE" id="PS50043"/>
    </source>
</evidence>
<dbReference type="GO" id="GO:0003677">
    <property type="term" value="F:DNA binding"/>
    <property type="evidence" value="ECO:0007669"/>
    <property type="project" value="UniProtKB-KW"/>
</dbReference>
<evidence type="ECO:0000256" key="4">
    <source>
        <dbReference type="ARBA" id="ARBA00023163"/>
    </source>
</evidence>
<keyword evidence="9" id="KW-1185">Reference proteome</keyword>
<dbReference type="GO" id="GO:0006355">
    <property type="term" value="P:regulation of DNA-templated transcription"/>
    <property type="evidence" value="ECO:0007669"/>
    <property type="project" value="InterPro"/>
</dbReference>
<dbReference type="EMBL" id="CP048049">
    <property type="protein sequence ID" value="QIS44638.1"/>
    <property type="molecule type" value="Genomic_DNA"/>
</dbReference>
<accession>A0AAE7CBI9</accession>
<evidence type="ECO:0000256" key="5">
    <source>
        <dbReference type="PROSITE-ProRule" id="PRU00169"/>
    </source>
</evidence>
<dbReference type="SUPFAM" id="SSF46894">
    <property type="entry name" value="C-terminal effector domain of the bipartite response regulators"/>
    <property type="match status" value="1"/>
</dbReference>
<dbReference type="InterPro" id="IPR016032">
    <property type="entry name" value="Sig_transdc_resp-reg_C-effctor"/>
</dbReference>
<dbReference type="KEGG" id="ccap:AES38_05825"/>
<reference evidence="8 9" key="1">
    <citation type="journal article" date="2020" name="Mol. Plant Pathol.">
        <title>Plasmid composition and the chpG gene determine the virulence level of Clavibacter capsici natural isolates in pepper.</title>
        <authorList>
            <person name="Hwang I.S."/>
            <person name="Lee H.M."/>
            <person name="Oh E.J."/>
            <person name="Lee S."/>
            <person name="Heu S."/>
            <person name="Oh C.S."/>
        </authorList>
    </citation>
    <scope>NUCLEOTIDE SEQUENCE [LARGE SCALE GENOMIC DNA]</scope>
    <source>
        <strain evidence="8 9">1101</strain>
    </source>
</reference>
<dbReference type="PROSITE" id="PS00622">
    <property type="entry name" value="HTH_LUXR_1"/>
    <property type="match status" value="1"/>
</dbReference>
<protein>
    <submittedName>
        <fullName evidence="8">Response regulator transcription factor</fullName>
    </submittedName>
</protein>
<dbReference type="InterPro" id="IPR039420">
    <property type="entry name" value="WalR-like"/>
</dbReference>
<dbReference type="CDD" id="cd17535">
    <property type="entry name" value="REC_NarL-like"/>
    <property type="match status" value="1"/>
</dbReference>
<dbReference type="Pfam" id="PF00072">
    <property type="entry name" value="Response_reg"/>
    <property type="match status" value="1"/>
</dbReference>
<dbReference type="GO" id="GO:0000160">
    <property type="term" value="P:phosphorelay signal transduction system"/>
    <property type="evidence" value="ECO:0007669"/>
    <property type="project" value="InterPro"/>
</dbReference>
<dbReference type="AlphaFoldDB" id="A0AAE7CBI9"/>
<evidence type="ECO:0000313" key="9">
    <source>
        <dbReference type="Proteomes" id="UP000503164"/>
    </source>
</evidence>
<dbReference type="CDD" id="cd06170">
    <property type="entry name" value="LuxR_C_like"/>
    <property type="match status" value="1"/>
</dbReference>
<dbReference type="PROSITE" id="PS50110">
    <property type="entry name" value="RESPONSE_REGULATORY"/>
    <property type="match status" value="1"/>
</dbReference>
<dbReference type="SMART" id="SM00448">
    <property type="entry name" value="REC"/>
    <property type="match status" value="1"/>
</dbReference>
<dbReference type="PRINTS" id="PR00038">
    <property type="entry name" value="HTHLUXR"/>
</dbReference>
<dbReference type="Gene3D" id="3.40.50.2300">
    <property type="match status" value="1"/>
</dbReference>
<keyword evidence="2" id="KW-0805">Transcription regulation</keyword>
<evidence type="ECO:0000313" key="8">
    <source>
        <dbReference type="EMBL" id="QIS44638.1"/>
    </source>
</evidence>
<dbReference type="Proteomes" id="UP000503164">
    <property type="component" value="Chromosome"/>
</dbReference>
<keyword evidence="4" id="KW-0804">Transcription</keyword>
<dbReference type="Pfam" id="PF00196">
    <property type="entry name" value="GerE"/>
    <property type="match status" value="1"/>
</dbReference>
<dbReference type="SUPFAM" id="SSF52172">
    <property type="entry name" value="CheY-like"/>
    <property type="match status" value="1"/>
</dbReference>
<dbReference type="InterPro" id="IPR058245">
    <property type="entry name" value="NreC/VraR/RcsB-like_REC"/>
</dbReference>
<feature type="modified residue" description="4-aspartylphosphate" evidence="5">
    <location>
        <position position="58"/>
    </location>
</feature>
<dbReference type="RefSeq" id="WP_053774171.1">
    <property type="nucleotide sequence ID" value="NZ_CP012573.1"/>
</dbReference>
<dbReference type="PANTHER" id="PTHR43214:SF24">
    <property type="entry name" value="TRANSCRIPTIONAL REGULATORY PROTEIN NARL-RELATED"/>
    <property type="match status" value="1"/>
</dbReference>
<organism evidence="8 9">
    <name type="scientific">Clavibacter capsici</name>
    <dbReference type="NCBI Taxonomy" id="1874630"/>
    <lineage>
        <taxon>Bacteria</taxon>
        <taxon>Bacillati</taxon>
        <taxon>Actinomycetota</taxon>
        <taxon>Actinomycetes</taxon>
        <taxon>Micrococcales</taxon>
        <taxon>Microbacteriaceae</taxon>
        <taxon>Clavibacter</taxon>
    </lineage>
</organism>
<dbReference type="PANTHER" id="PTHR43214">
    <property type="entry name" value="TWO-COMPONENT RESPONSE REGULATOR"/>
    <property type="match status" value="1"/>
</dbReference>
<feature type="domain" description="HTH luxR-type" evidence="6">
    <location>
        <begin position="149"/>
        <end position="214"/>
    </location>
</feature>
<evidence type="ECO:0000256" key="3">
    <source>
        <dbReference type="ARBA" id="ARBA00023125"/>
    </source>
</evidence>
<sequence>MTAPRIRVAVVDDHPVVRAGLAALLASADDLEVVGQAADGEAAVALVRAERPDVVLMDLRMPVLDGAGATARLREEAPGVRVLVLTTYETDASILTAIEAGASGYLLKAAPEEEILAGVRAVARGDVALAPAIAASLVRQVARPAAAPPAAPTPTLSPRETEVLALVAAGRTNARIALELHVTPATVKTHLLHVFEKLGVGDRTRAVTLAMELGLLPPATPR</sequence>
<dbReference type="InterPro" id="IPR000792">
    <property type="entry name" value="Tscrpt_reg_LuxR_C"/>
</dbReference>
<evidence type="ECO:0000256" key="1">
    <source>
        <dbReference type="ARBA" id="ARBA00022553"/>
    </source>
</evidence>
<dbReference type="PROSITE" id="PS50043">
    <property type="entry name" value="HTH_LUXR_2"/>
    <property type="match status" value="1"/>
</dbReference>
<name>A0AAE7CBI9_9MICO</name>
<keyword evidence="1 5" id="KW-0597">Phosphoprotein</keyword>
<dbReference type="InterPro" id="IPR001789">
    <property type="entry name" value="Sig_transdc_resp-reg_receiver"/>
</dbReference>
<gene>
    <name evidence="8" type="ORF">GW570_05840</name>
</gene>
<evidence type="ECO:0000259" key="7">
    <source>
        <dbReference type="PROSITE" id="PS50110"/>
    </source>
</evidence>
<evidence type="ECO:0000256" key="2">
    <source>
        <dbReference type="ARBA" id="ARBA00023015"/>
    </source>
</evidence>